<evidence type="ECO:0000256" key="3">
    <source>
        <dbReference type="SAM" id="MobiDB-lite"/>
    </source>
</evidence>
<dbReference type="OrthoDB" id="5503950at2"/>
<accession>A0A1I0X908</accession>
<dbReference type="EMBL" id="FOKG01000003">
    <property type="protein sequence ID" value="SFA97344.1"/>
    <property type="molecule type" value="Genomic_DNA"/>
</dbReference>
<name>A0A1I0X908_9PSEU</name>
<reference evidence="6" key="1">
    <citation type="submission" date="2016-10" db="EMBL/GenBank/DDBJ databases">
        <authorList>
            <person name="Varghese N."/>
            <person name="Submissions S."/>
        </authorList>
    </citation>
    <scope>NUCLEOTIDE SEQUENCE [LARGE SCALE GENOMIC DNA]</scope>
    <source>
        <strain evidence="6">CGMCC 4.3568</strain>
    </source>
</reference>
<protein>
    <submittedName>
        <fullName evidence="5">GDSL-like Lipase/Acylhydrolase family protein</fullName>
    </submittedName>
</protein>
<dbReference type="InterPro" id="IPR036514">
    <property type="entry name" value="SGNH_hydro_sf"/>
</dbReference>
<dbReference type="GO" id="GO:0019433">
    <property type="term" value="P:triglyceride catabolic process"/>
    <property type="evidence" value="ECO:0007669"/>
    <property type="project" value="TreeGrafter"/>
</dbReference>
<feature type="disulfide bond" evidence="2">
    <location>
        <begin position="156"/>
        <end position="166"/>
    </location>
</feature>
<dbReference type="Proteomes" id="UP000243799">
    <property type="component" value="Unassembled WGS sequence"/>
</dbReference>
<keyword evidence="5" id="KW-0378">Hydrolase</keyword>
<feature type="domain" description="SGNH hydrolase-type esterase" evidence="4">
    <location>
        <begin position="60"/>
        <end position="299"/>
    </location>
</feature>
<dbReference type="InterPro" id="IPR013830">
    <property type="entry name" value="SGNH_hydro"/>
</dbReference>
<feature type="active site" evidence="1">
    <location>
        <position position="291"/>
    </location>
</feature>
<evidence type="ECO:0000313" key="6">
    <source>
        <dbReference type="Proteomes" id="UP000243799"/>
    </source>
</evidence>
<dbReference type="GO" id="GO:0004806">
    <property type="term" value="F:triacylglycerol lipase activity"/>
    <property type="evidence" value="ECO:0007669"/>
    <property type="project" value="TreeGrafter"/>
</dbReference>
<dbReference type="SUPFAM" id="SSF52266">
    <property type="entry name" value="SGNH hydrolase"/>
    <property type="match status" value="1"/>
</dbReference>
<dbReference type="Gene3D" id="3.40.50.1110">
    <property type="entry name" value="SGNH hydrolase"/>
    <property type="match status" value="1"/>
</dbReference>
<evidence type="ECO:0000259" key="4">
    <source>
        <dbReference type="Pfam" id="PF13472"/>
    </source>
</evidence>
<evidence type="ECO:0000256" key="1">
    <source>
        <dbReference type="PIRSR" id="PIRSR637460-1"/>
    </source>
</evidence>
<dbReference type="InterPro" id="IPR037460">
    <property type="entry name" value="SEST-like"/>
</dbReference>
<evidence type="ECO:0000313" key="5">
    <source>
        <dbReference type="EMBL" id="SFA97344.1"/>
    </source>
</evidence>
<feature type="compositionally biased region" description="Low complexity" evidence="3">
    <location>
        <begin position="33"/>
        <end position="49"/>
    </location>
</feature>
<dbReference type="STRING" id="490629.SAMN05216266_10314"/>
<sequence>MTRKRAGLAVGAAVLLLVAIAGGGYLWQRSDDSALPSPESSAPPAAGQSATGGGEGQYVALGDSYTSAPQIGPAVGPSGCHRSENNYPHLMAAELDPAGFVDVSCGGATTAHLTTPQDIGQEVQPPQLDALTPDTTLVTLGIGGNDVGLVQLASECVSSEQSKSPCRDRLTAGGLDRLAEAIKSTETKVSAALTEIHDRAPQARVLVVGYPTVLPAPGEGCWPELPIGAPDVAYLRDALDALNTMLDEQAAAGGAEFVDTATPTLGHDICRPQDVRWVEGLTSTADSAPLHPTARGQQAMAEAVLAELNRPGP</sequence>
<feature type="active site" description="Nucleophile" evidence="1">
    <location>
        <position position="64"/>
    </location>
</feature>
<feature type="disulfide bond" evidence="2">
    <location>
        <begin position="221"/>
        <end position="270"/>
    </location>
</feature>
<dbReference type="AlphaFoldDB" id="A0A1I0X908"/>
<keyword evidence="2" id="KW-1015">Disulfide bond</keyword>
<gene>
    <name evidence="5" type="ORF">SAMN05216266_10314</name>
</gene>
<dbReference type="RefSeq" id="WP_091671029.1">
    <property type="nucleotide sequence ID" value="NZ_FOKG01000003.1"/>
</dbReference>
<keyword evidence="6" id="KW-1185">Reference proteome</keyword>
<feature type="disulfide bond" evidence="2">
    <location>
        <begin position="80"/>
        <end position="105"/>
    </location>
</feature>
<proteinExistence type="predicted"/>
<dbReference type="PANTHER" id="PTHR37981:SF1">
    <property type="entry name" value="SGNH HYDROLASE-TYPE ESTERASE DOMAIN-CONTAINING PROTEIN"/>
    <property type="match status" value="1"/>
</dbReference>
<feature type="region of interest" description="Disordered" evidence="3">
    <location>
        <begin position="31"/>
        <end position="59"/>
    </location>
</feature>
<evidence type="ECO:0000256" key="2">
    <source>
        <dbReference type="PIRSR" id="PIRSR637460-2"/>
    </source>
</evidence>
<dbReference type="Pfam" id="PF13472">
    <property type="entry name" value="Lipase_GDSL_2"/>
    <property type="match status" value="1"/>
</dbReference>
<dbReference type="PANTHER" id="PTHR37981">
    <property type="entry name" value="LIPASE 2"/>
    <property type="match status" value="1"/>
</dbReference>
<dbReference type="CDD" id="cd01823">
    <property type="entry name" value="SEST_like"/>
    <property type="match status" value="1"/>
</dbReference>
<organism evidence="5 6">
    <name type="scientific">Amycolatopsis marina</name>
    <dbReference type="NCBI Taxonomy" id="490629"/>
    <lineage>
        <taxon>Bacteria</taxon>
        <taxon>Bacillati</taxon>
        <taxon>Actinomycetota</taxon>
        <taxon>Actinomycetes</taxon>
        <taxon>Pseudonocardiales</taxon>
        <taxon>Pseudonocardiaceae</taxon>
        <taxon>Amycolatopsis</taxon>
    </lineage>
</organism>